<feature type="region of interest" description="Disordered" evidence="1">
    <location>
        <begin position="69"/>
        <end position="112"/>
    </location>
</feature>
<comment type="caution">
    <text evidence="3">The sequence shown here is derived from an EMBL/GenBank/DDBJ whole genome shotgun (WGS) entry which is preliminary data.</text>
</comment>
<reference evidence="3 4" key="1">
    <citation type="submission" date="2020-05" db="EMBL/GenBank/DDBJ databases">
        <title>Vigna angularis (adzuki bean) Var. LongXiaoDou No. 4 denovo assembly.</title>
        <authorList>
            <person name="Xiang H."/>
        </authorList>
    </citation>
    <scope>NUCLEOTIDE SEQUENCE [LARGE SCALE GENOMIC DNA]</scope>
    <source>
        <tissue evidence="3">Leaf</tissue>
    </source>
</reference>
<dbReference type="EMBL" id="JABFOF010000009">
    <property type="protein sequence ID" value="KAG2379696.1"/>
    <property type="molecule type" value="Genomic_DNA"/>
</dbReference>
<dbReference type="AlphaFoldDB" id="A0A8T0JR21"/>
<gene>
    <name evidence="3" type="ORF">HKW66_Vig0164750</name>
</gene>
<name>A0A8T0JR21_PHAAN</name>
<keyword evidence="2" id="KW-0732">Signal</keyword>
<evidence type="ECO:0000313" key="4">
    <source>
        <dbReference type="Proteomes" id="UP000743370"/>
    </source>
</evidence>
<accession>A0A8T0JR21</accession>
<evidence type="ECO:0000313" key="3">
    <source>
        <dbReference type="EMBL" id="KAG2379696.1"/>
    </source>
</evidence>
<protein>
    <submittedName>
        <fullName evidence="3">Uncharacterized protein</fullName>
    </submittedName>
</protein>
<dbReference type="Proteomes" id="UP000743370">
    <property type="component" value="Unassembled WGS sequence"/>
</dbReference>
<evidence type="ECO:0000256" key="2">
    <source>
        <dbReference type="SAM" id="SignalP"/>
    </source>
</evidence>
<feature type="signal peptide" evidence="2">
    <location>
        <begin position="1"/>
        <end position="17"/>
    </location>
</feature>
<feature type="chain" id="PRO_5035718076" evidence="2">
    <location>
        <begin position="18"/>
        <end position="149"/>
    </location>
</feature>
<evidence type="ECO:0000256" key="1">
    <source>
        <dbReference type="SAM" id="MobiDB-lite"/>
    </source>
</evidence>
<proteinExistence type="predicted"/>
<sequence>MVMRFLAFFLLISGIHAISISEFNMEFSSEGKGLIQSNGQAQQLGKLLYGSMEEATNLKDKADEIENGYKEEVLSTTRTSHGGSSGGGGKKGKTGTAGSSDVNRRPRQNSAPSKPRFWISTFNLCVVIHYINEYECNMNEFDILICQIV</sequence>
<organism evidence="3 4">
    <name type="scientific">Phaseolus angularis</name>
    <name type="common">Azuki bean</name>
    <name type="synonym">Vigna angularis</name>
    <dbReference type="NCBI Taxonomy" id="3914"/>
    <lineage>
        <taxon>Eukaryota</taxon>
        <taxon>Viridiplantae</taxon>
        <taxon>Streptophyta</taxon>
        <taxon>Embryophyta</taxon>
        <taxon>Tracheophyta</taxon>
        <taxon>Spermatophyta</taxon>
        <taxon>Magnoliopsida</taxon>
        <taxon>eudicotyledons</taxon>
        <taxon>Gunneridae</taxon>
        <taxon>Pentapetalae</taxon>
        <taxon>rosids</taxon>
        <taxon>fabids</taxon>
        <taxon>Fabales</taxon>
        <taxon>Fabaceae</taxon>
        <taxon>Papilionoideae</taxon>
        <taxon>50 kb inversion clade</taxon>
        <taxon>NPAAA clade</taxon>
        <taxon>indigoferoid/millettioid clade</taxon>
        <taxon>Phaseoleae</taxon>
        <taxon>Vigna</taxon>
    </lineage>
</organism>